<name>A0ABQ5J2W9_9ASTR</name>
<feature type="domain" description="Retrotransposon gag" evidence="2">
    <location>
        <begin position="88"/>
        <end position="168"/>
    </location>
</feature>
<evidence type="ECO:0000256" key="1">
    <source>
        <dbReference type="SAM" id="MobiDB-lite"/>
    </source>
</evidence>
<comment type="caution">
    <text evidence="3">The sequence shown here is derived from an EMBL/GenBank/DDBJ whole genome shotgun (WGS) entry which is preliminary data.</text>
</comment>
<keyword evidence="4" id="KW-1185">Reference proteome</keyword>
<keyword evidence="3" id="KW-0548">Nucleotidyltransferase</keyword>
<dbReference type="SUPFAM" id="SSF56672">
    <property type="entry name" value="DNA/RNA polymerases"/>
    <property type="match status" value="1"/>
</dbReference>
<dbReference type="Pfam" id="PF03732">
    <property type="entry name" value="Retrotrans_gag"/>
    <property type="match status" value="1"/>
</dbReference>
<evidence type="ECO:0000259" key="2">
    <source>
        <dbReference type="Pfam" id="PF03732"/>
    </source>
</evidence>
<dbReference type="Gene3D" id="3.10.10.10">
    <property type="entry name" value="HIV Type 1 Reverse Transcriptase, subunit A, domain 1"/>
    <property type="match status" value="1"/>
</dbReference>
<keyword evidence="3" id="KW-0695">RNA-directed DNA polymerase</keyword>
<reference evidence="3" key="1">
    <citation type="journal article" date="2022" name="Int. J. Mol. Sci.">
        <title>Draft Genome of Tanacetum Coccineum: Genomic Comparison of Closely Related Tanacetum-Family Plants.</title>
        <authorList>
            <person name="Yamashiro T."/>
            <person name="Shiraishi A."/>
            <person name="Nakayama K."/>
            <person name="Satake H."/>
        </authorList>
    </citation>
    <scope>NUCLEOTIDE SEQUENCE</scope>
</reference>
<dbReference type="GO" id="GO:0003964">
    <property type="term" value="F:RNA-directed DNA polymerase activity"/>
    <property type="evidence" value="ECO:0007669"/>
    <property type="project" value="UniProtKB-KW"/>
</dbReference>
<dbReference type="Proteomes" id="UP001151760">
    <property type="component" value="Unassembled WGS sequence"/>
</dbReference>
<dbReference type="PANTHER" id="PTHR15503">
    <property type="entry name" value="LDOC1 RELATED"/>
    <property type="match status" value="1"/>
</dbReference>
<dbReference type="InterPro" id="IPR032567">
    <property type="entry name" value="RTL1-rel"/>
</dbReference>
<feature type="compositionally biased region" description="Basic and acidic residues" evidence="1">
    <location>
        <begin position="155"/>
        <end position="164"/>
    </location>
</feature>
<gene>
    <name evidence="3" type="ORF">Tco_1123278</name>
</gene>
<dbReference type="InterPro" id="IPR005162">
    <property type="entry name" value="Retrotrans_gag_dom"/>
</dbReference>
<dbReference type="InterPro" id="IPR043502">
    <property type="entry name" value="DNA/RNA_pol_sf"/>
</dbReference>
<protein>
    <submittedName>
        <fullName evidence="3">Reverse transcriptase domain-containing protein</fullName>
    </submittedName>
</protein>
<feature type="region of interest" description="Disordered" evidence="1">
    <location>
        <begin position="155"/>
        <end position="179"/>
    </location>
</feature>
<sequence length="325" mass="36743">MPPRKAPRTRTTPATTTTPMTGEQLKTLIAQGVADMLAEREATRSRNDEDSHDSGMGGTEGVVELTQWFERMEIEFRIRNCTVENQIKFATCTLLGSALTWWNSHVMVVGHDVAYAMTWTNLKKMMTDKYCPRGEIKKLEVKMWNLKVKGTDVADNKRKFDDTSRNNQNQQQPPKRHNVARAYTVGSGEKKPYGGSKPLCSKCNYHHDGQCAPKCHKCNRVGYLAHDWTFQEGVSKTKEQQLRQLSWEWQCSSKSKCGDQGNGDRLKHSSHALNSEVLLKDIDLIPGAAPVARAPYRLAPSEMKELLDQLQELFDKGFIRPSSSP</sequence>
<proteinExistence type="predicted"/>
<feature type="compositionally biased region" description="Basic and acidic residues" evidence="1">
    <location>
        <begin position="40"/>
        <end position="53"/>
    </location>
</feature>
<feature type="region of interest" description="Disordered" evidence="1">
    <location>
        <begin position="1"/>
        <end position="22"/>
    </location>
</feature>
<feature type="region of interest" description="Disordered" evidence="1">
    <location>
        <begin position="40"/>
        <end position="59"/>
    </location>
</feature>
<accession>A0ABQ5J2W9</accession>
<evidence type="ECO:0000313" key="3">
    <source>
        <dbReference type="EMBL" id="GJU06848.1"/>
    </source>
</evidence>
<organism evidence="3 4">
    <name type="scientific">Tanacetum coccineum</name>
    <dbReference type="NCBI Taxonomy" id="301880"/>
    <lineage>
        <taxon>Eukaryota</taxon>
        <taxon>Viridiplantae</taxon>
        <taxon>Streptophyta</taxon>
        <taxon>Embryophyta</taxon>
        <taxon>Tracheophyta</taxon>
        <taxon>Spermatophyta</taxon>
        <taxon>Magnoliopsida</taxon>
        <taxon>eudicotyledons</taxon>
        <taxon>Gunneridae</taxon>
        <taxon>Pentapetalae</taxon>
        <taxon>asterids</taxon>
        <taxon>campanulids</taxon>
        <taxon>Asterales</taxon>
        <taxon>Asteraceae</taxon>
        <taxon>Asteroideae</taxon>
        <taxon>Anthemideae</taxon>
        <taxon>Anthemidinae</taxon>
        <taxon>Tanacetum</taxon>
    </lineage>
</organism>
<dbReference type="EMBL" id="BQNB010021481">
    <property type="protein sequence ID" value="GJU06848.1"/>
    <property type="molecule type" value="Genomic_DNA"/>
</dbReference>
<reference evidence="3" key="2">
    <citation type="submission" date="2022-01" db="EMBL/GenBank/DDBJ databases">
        <authorList>
            <person name="Yamashiro T."/>
            <person name="Shiraishi A."/>
            <person name="Satake H."/>
            <person name="Nakayama K."/>
        </authorList>
    </citation>
    <scope>NUCLEOTIDE SEQUENCE</scope>
</reference>
<dbReference type="PANTHER" id="PTHR15503:SF45">
    <property type="entry name" value="RNA-DIRECTED DNA POLYMERASE HOMOLOG"/>
    <property type="match status" value="1"/>
</dbReference>
<keyword evidence="3" id="KW-0808">Transferase</keyword>
<evidence type="ECO:0000313" key="4">
    <source>
        <dbReference type="Proteomes" id="UP001151760"/>
    </source>
</evidence>
<feature type="compositionally biased region" description="Low complexity" evidence="1">
    <location>
        <begin position="9"/>
        <end position="21"/>
    </location>
</feature>